<comment type="cofactor">
    <cofactor evidence="2">
        <name>FAD</name>
        <dbReference type="ChEBI" id="CHEBI:57692"/>
    </cofactor>
</comment>
<dbReference type="Gene3D" id="2.40.30.10">
    <property type="entry name" value="Translation factors"/>
    <property type="match status" value="1"/>
</dbReference>
<dbReference type="SUPFAM" id="SSF52343">
    <property type="entry name" value="Ferredoxin reductase-like, C-terminal NADP-linked domain"/>
    <property type="match status" value="1"/>
</dbReference>
<dbReference type="Gene3D" id="1.20.990.10">
    <property type="entry name" value="NADPH-cytochrome p450 Reductase, Chain A, domain 3"/>
    <property type="match status" value="1"/>
</dbReference>
<keyword evidence="6" id="KW-0521">NADP</keyword>
<dbReference type="EC" id="1.6.2.4" evidence="8"/>
<dbReference type="Gene3D" id="3.40.50.80">
    <property type="entry name" value="Nucleotide-binding domain of ferredoxin-NADP reductase (FNR) module"/>
    <property type="match status" value="1"/>
</dbReference>
<dbReference type="InterPro" id="IPR001709">
    <property type="entry name" value="Flavoprot_Pyr_Nucl_cyt_Rdtase"/>
</dbReference>
<proteinExistence type="predicted"/>
<comment type="caution">
    <text evidence="12">The sequence shown here is derived from an EMBL/GenBank/DDBJ whole genome shotgun (WGS) entry which is preliminary data.</text>
</comment>
<dbReference type="InterPro" id="IPR017927">
    <property type="entry name" value="FAD-bd_FR_type"/>
</dbReference>
<evidence type="ECO:0000313" key="12">
    <source>
        <dbReference type="EMBL" id="GIQ84301.1"/>
    </source>
</evidence>
<evidence type="ECO:0000259" key="11">
    <source>
        <dbReference type="PROSITE" id="PS51384"/>
    </source>
</evidence>
<dbReference type="PRINTS" id="PR00369">
    <property type="entry name" value="FLAVODOXIN"/>
</dbReference>
<dbReference type="SUPFAM" id="SSF63380">
    <property type="entry name" value="Riboflavin synthase domain-like"/>
    <property type="match status" value="1"/>
</dbReference>
<evidence type="ECO:0000256" key="1">
    <source>
        <dbReference type="ARBA" id="ARBA00001917"/>
    </source>
</evidence>
<evidence type="ECO:0000256" key="2">
    <source>
        <dbReference type="ARBA" id="ARBA00001974"/>
    </source>
</evidence>
<keyword evidence="3" id="KW-0285">Flavoprotein</keyword>
<evidence type="ECO:0000313" key="13">
    <source>
        <dbReference type="Proteomes" id="UP000265618"/>
    </source>
</evidence>
<dbReference type="InterPro" id="IPR001433">
    <property type="entry name" value="OxRdtase_FAD/NAD-bd"/>
</dbReference>
<dbReference type="OrthoDB" id="1856718at2759"/>
<dbReference type="Gene3D" id="3.40.50.360">
    <property type="match status" value="1"/>
</dbReference>
<dbReference type="Proteomes" id="UP000265618">
    <property type="component" value="Unassembled WGS sequence"/>
</dbReference>
<dbReference type="GO" id="GO:0050660">
    <property type="term" value="F:flavin adenine dinucleotide binding"/>
    <property type="evidence" value="ECO:0007669"/>
    <property type="project" value="TreeGrafter"/>
</dbReference>
<keyword evidence="4" id="KW-0288">FMN</keyword>
<dbReference type="PRINTS" id="PR00371">
    <property type="entry name" value="FPNCR"/>
</dbReference>
<comment type="cofactor">
    <cofactor evidence="1">
        <name>FMN</name>
        <dbReference type="ChEBI" id="CHEBI:58210"/>
    </cofactor>
</comment>
<dbReference type="InterPro" id="IPR003097">
    <property type="entry name" value="CysJ-like_FAD-binding"/>
</dbReference>
<feature type="domain" description="Flavodoxin-like" evidence="10">
    <location>
        <begin position="9"/>
        <end position="155"/>
    </location>
</feature>
<evidence type="ECO:0000256" key="5">
    <source>
        <dbReference type="ARBA" id="ARBA00022827"/>
    </source>
</evidence>
<keyword evidence="9" id="KW-0732">Signal</keyword>
<feature type="chain" id="PRO_5039916535" description="NADPH--hemoprotein reductase" evidence="9">
    <location>
        <begin position="19"/>
        <end position="580"/>
    </location>
</feature>
<dbReference type="EMBL" id="BDIP01001386">
    <property type="protein sequence ID" value="GIQ84301.1"/>
    <property type="molecule type" value="Genomic_DNA"/>
</dbReference>
<evidence type="ECO:0000256" key="3">
    <source>
        <dbReference type="ARBA" id="ARBA00022630"/>
    </source>
</evidence>
<keyword evidence="13" id="KW-1185">Reference proteome</keyword>
<name>A0A9K3CW59_9EUKA</name>
<evidence type="ECO:0000256" key="4">
    <source>
        <dbReference type="ARBA" id="ARBA00022643"/>
    </source>
</evidence>
<dbReference type="PROSITE" id="PS51384">
    <property type="entry name" value="FAD_FR"/>
    <property type="match status" value="1"/>
</dbReference>
<keyword evidence="5" id="KW-0274">FAD</keyword>
<dbReference type="Pfam" id="PF00175">
    <property type="entry name" value="NAD_binding_1"/>
    <property type="match status" value="1"/>
</dbReference>
<evidence type="ECO:0000259" key="10">
    <source>
        <dbReference type="PROSITE" id="PS50902"/>
    </source>
</evidence>
<dbReference type="PANTHER" id="PTHR19384:SF17">
    <property type="entry name" value="NADPH--CYTOCHROME P450 REDUCTASE"/>
    <property type="match status" value="1"/>
</dbReference>
<keyword evidence="7" id="KW-0560">Oxidoreductase</keyword>
<dbReference type="InterPro" id="IPR008254">
    <property type="entry name" value="Flavodoxin/NO_synth"/>
</dbReference>
<dbReference type="PANTHER" id="PTHR19384">
    <property type="entry name" value="NITRIC OXIDE SYNTHASE-RELATED"/>
    <property type="match status" value="1"/>
</dbReference>
<evidence type="ECO:0000256" key="9">
    <source>
        <dbReference type="SAM" id="SignalP"/>
    </source>
</evidence>
<dbReference type="SUPFAM" id="SSF52218">
    <property type="entry name" value="Flavoproteins"/>
    <property type="match status" value="1"/>
</dbReference>
<reference evidence="12 13" key="1">
    <citation type="journal article" date="2018" name="PLoS ONE">
        <title>The draft genome of Kipferlia bialata reveals reductive genome evolution in fornicate parasites.</title>
        <authorList>
            <person name="Tanifuji G."/>
            <person name="Takabayashi S."/>
            <person name="Kume K."/>
            <person name="Takagi M."/>
            <person name="Nakayama T."/>
            <person name="Kamikawa R."/>
            <person name="Inagaki Y."/>
            <person name="Hashimoto T."/>
        </authorList>
    </citation>
    <scope>NUCLEOTIDE SEQUENCE [LARGE SCALE GENOMIC DNA]</scope>
    <source>
        <strain evidence="12">NY0173</strain>
    </source>
</reference>
<gene>
    <name evidence="12" type="ORF">KIPB_005764</name>
</gene>
<dbReference type="PROSITE" id="PS50902">
    <property type="entry name" value="FLAVODOXIN_LIKE"/>
    <property type="match status" value="1"/>
</dbReference>
<evidence type="ECO:0000256" key="6">
    <source>
        <dbReference type="ARBA" id="ARBA00022857"/>
    </source>
</evidence>
<dbReference type="Pfam" id="PF00667">
    <property type="entry name" value="FAD_binding_1"/>
    <property type="match status" value="1"/>
</dbReference>
<dbReference type="Pfam" id="PF00258">
    <property type="entry name" value="Flavodoxin_1"/>
    <property type="match status" value="1"/>
</dbReference>
<dbReference type="InterPro" id="IPR023173">
    <property type="entry name" value="NADPH_Cyt_P450_Rdtase_alpha"/>
</dbReference>
<dbReference type="InterPro" id="IPR029039">
    <property type="entry name" value="Flavoprotein-like_sf"/>
</dbReference>
<evidence type="ECO:0000256" key="7">
    <source>
        <dbReference type="ARBA" id="ARBA00023002"/>
    </source>
</evidence>
<dbReference type="InterPro" id="IPR039261">
    <property type="entry name" value="FNR_nucleotide-bd"/>
</dbReference>
<accession>A0A9K3CW59</accession>
<feature type="signal peptide" evidence="9">
    <location>
        <begin position="1"/>
        <end position="18"/>
    </location>
</feature>
<feature type="domain" description="FAD-binding FR-type" evidence="11">
    <location>
        <begin position="188"/>
        <end position="426"/>
    </location>
</feature>
<dbReference type="AlphaFoldDB" id="A0A9K3CW59"/>
<dbReference type="GO" id="GO:0005829">
    <property type="term" value="C:cytosol"/>
    <property type="evidence" value="ECO:0007669"/>
    <property type="project" value="TreeGrafter"/>
</dbReference>
<dbReference type="InterPro" id="IPR017938">
    <property type="entry name" value="Riboflavin_synthase-like_b-brl"/>
</dbReference>
<dbReference type="InterPro" id="IPR001094">
    <property type="entry name" value="Flavdoxin-like"/>
</dbReference>
<dbReference type="GO" id="GO:0003958">
    <property type="term" value="F:NADPH-hemoprotein reductase activity"/>
    <property type="evidence" value="ECO:0007669"/>
    <property type="project" value="UniProtKB-EC"/>
</dbReference>
<dbReference type="GO" id="GO:0010181">
    <property type="term" value="F:FMN binding"/>
    <property type="evidence" value="ECO:0007669"/>
    <property type="project" value="InterPro"/>
</dbReference>
<evidence type="ECO:0000256" key="8">
    <source>
        <dbReference type="ARBA" id="ARBA00023797"/>
    </source>
</evidence>
<organism evidence="12 13">
    <name type="scientific">Kipferlia bialata</name>
    <dbReference type="NCBI Taxonomy" id="797122"/>
    <lineage>
        <taxon>Eukaryota</taxon>
        <taxon>Metamonada</taxon>
        <taxon>Carpediemonas-like organisms</taxon>
        <taxon>Kipferlia</taxon>
    </lineage>
</organism>
<protein>
    <recommendedName>
        <fullName evidence="8">NADPH--hemoprotein reductase</fullName>
        <ecNumber evidence="8">1.6.2.4</ecNumber>
    </recommendedName>
</protein>
<sequence length="580" mass="63603">MTVSSSLLLTVVYATVTGNSKEVAKRIESEAKSKDIPISVSVTSVADVDVDTLPLSSHLVYVTSTYGDGEHPEDAEDFWEWLEDGDRPSTLFANSHIGVFGLGDSSFSMFCESAVQVDERLRDLGATPLLPLGMGDEDHEEGIEAALALWLEGLWQALGAKDKGGDDTPDAVFSCTPCEAPSVDAPPPGYEYVQLTHSEVITPATATERPAYMFHMDLGQTSLEYETGYHLRILPRMPDTAVQCLAKRLDLDLDSYITVQATSTTAVPEGLSEPHTLRDVLGLYLDIAAPVTKSFLKGLIPFASDATEKDTLMHMASKEGAERFHTEIIEESVQCFELCRMFPSVSVPLEHLIELVPANRARLYSIASSPLLHPREVQLVVRTLGWETPSGKVKQGLCTGYLADLKVEDNPMLAVQITPSPLQPPPDPMTPMALVGLGCGVAPFRAFMQHRQALHQEGVQQGACTMYFGSRKRAEDALCIDEFEAWEKQGLLRYVTAFSRDQPQKIYVTHRMKEDAANLWKGLGEEDGFFGYCGPSGRTPQDITAIIKGALVSEGGLSEGEAEERYRHLSDRGLMVLEAW</sequence>